<protein>
    <submittedName>
        <fullName evidence="2">Uncharacterized protein</fullName>
    </submittedName>
</protein>
<keyword evidence="3" id="KW-1185">Reference proteome</keyword>
<evidence type="ECO:0000313" key="2">
    <source>
        <dbReference type="EMBL" id="CCO21984.1"/>
    </source>
</evidence>
<evidence type="ECO:0000313" key="3">
    <source>
        <dbReference type="Proteomes" id="UP000010808"/>
    </source>
</evidence>
<dbReference type="Proteomes" id="UP000010808">
    <property type="component" value="Chromosome"/>
</dbReference>
<dbReference type="EMBL" id="FO203522">
    <property type="protein sequence ID" value="CCO21984.1"/>
    <property type="molecule type" value="Genomic_DNA"/>
</dbReference>
<dbReference type="OrthoDB" id="5457964at2"/>
<sequence>MGEKNFKARFLYKLNDDWKAYQQKENTLEAIAFQKGLAGTITLYKEAAEYGPKSILETEQMILAQEMGLYANSPEMLSSLIPALQELKDALDCFEQVYDKDGYTQSSKLFSGKNKQGGLPLDTVRKFISSHQARLSNRLKENSSRQEKKVLLQRKGNLKTANEAYKKLQRKALGIENAKGISR</sequence>
<reference evidence="2 3" key="1">
    <citation type="submission" date="2012-10" db="EMBL/GenBank/DDBJ databases">
        <authorList>
            <person name="Genoscope - CEA"/>
        </authorList>
    </citation>
    <scope>NUCLEOTIDE SEQUENCE [LARGE SCALE GENOMIC DNA]</scope>
    <source>
        <strain evidence="3">AM13 / DSM 14728</strain>
    </source>
</reference>
<feature type="coiled-coil region" evidence="1">
    <location>
        <begin position="151"/>
        <end position="178"/>
    </location>
</feature>
<dbReference type="KEGG" id="dhy:DESAM_10003"/>
<proteinExistence type="predicted"/>
<dbReference type="HOGENOM" id="CLU_1515535_0_0_7"/>
<dbReference type="STRING" id="1121451.DESAM_10003"/>
<dbReference type="PATRIC" id="fig|1121451.3.peg.2"/>
<dbReference type="AlphaFoldDB" id="L0R5Q0"/>
<gene>
    <name evidence="2" type="ORF">DESAM_10003</name>
</gene>
<evidence type="ECO:0000256" key="1">
    <source>
        <dbReference type="SAM" id="Coils"/>
    </source>
</evidence>
<dbReference type="RefSeq" id="WP_015334594.1">
    <property type="nucleotide sequence ID" value="NC_020055.1"/>
</dbReference>
<name>L0R5Q0_9BACT</name>
<accession>L0R5Q0</accession>
<organism evidence="2 3">
    <name type="scientific">Maridesulfovibrio hydrothermalis AM13 = DSM 14728</name>
    <dbReference type="NCBI Taxonomy" id="1121451"/>
    <lineage>
        <taxon>Bacteria</taxon>
        <taxon>Pseudomonadati</taxon>
        <taxon>Thermodesulfobacteriota</taxon>
        <taxon>Desulfovibrionia</taxon>
        <taxon>Desulfovibrionales</taxon>
        <taxon>Desulfovibrionaceae</taxon>
        <taxon>Maridesulfovibrio</taxon>
    </lineage>
</organism>
<keyword evidence="1" id="KW-0175">Coiled coil</keyword>